<evidence type="ECO:0000256" key="4">
    <source>
        <dbReference type="PROSITE-ProRule" id="PRU00473"/>
    </source>
</evidence>
<keyword evidence="3" id="KW-0998">Cell outer membrane</keyword>
<evidence type="ECO:0000259" key="6">
    <source>
        <dbReference type="PROSITE" id="PS51123"/>
    </source>
</evidence>
<dbReference type="PROSITE" id="PS51123">
    <property type="entry name" value="OMPA_2"/>
    <property type="match status" value="1"/>
</dbReference>
<sequence length="866" mass="92612">MSTSEATSYTFRVVNADGSVFGKGCFTHEGPPARGAVTIPAASGPKLTELWYSDPLVGTLRLADVRAFAFGPEQFALQLASGDQSVELKGGSATTAKPGPIASHRHGGNDFTSQGRSLEFPQPSEALPEATQGAATVSAVDLVVVIDASKSMRPEAVGLSETLNAAIEVARTRCPCDLRVTYLGIEGLFQGTRFDTTVRDYLRETAGANEAELKSRAYTWVAGGKVREDGGRAIEDLSNHFDWRPEAQRAVFFLGDEGLDGGGDVNARDVVGANKAIQTAQKARVRVHTYLGVTDASPWELEALKHEYARVAEETGGQSFLVQQTLEGFQDMLTSVICGSKSAPQAGAPVRSCCQAAVESPTAAVAATTSYTFRVLGADGALFGKGCFTHEGPPTPSAVTIPPATGPKLTAFWYHDAIVGSLRLEDVRALSFAPEQFSLALANPDSTLDLKAAGASPAKPGTVTQHRGKEGDFASQSRVVEFPRWAEPTVTVTEGQMTVPAVDLVVAIDASKSMREEAVGLSEMVGSAIKAAQTRCPSNLRVTYLGIEGTFGGTRFDTTVRDYLLKSVGADEAELKSRRFTWIAGGKVREDGARTIQDLSAHFDWRTGAQRAIFFLGDEGLNGGGELAAKDIAAANHAIEAAVSAEVRVHTYLGASKVKGLEALESEYARVARETGGQAYTVQRSLSGLQSMLESVICGSKPPPVTTTTEFRCCQACVEDFVAPKPAPPPAPEPAKVVVEDGKLRTLEKVYFASDKDNAIPESLPILDHVFELLRTHTDIKKLRIEAHTDNAGTKTYNQDLSARRAKWVRQYLIQKGIAEERLDSAGFGLTKPIDSNATPQGRANNRRVEFVIVEEQPPPPVARPM</sequence>
<dbReference type="PANTHER" id="PTHR30329">
    <property type="entry name" value="STATOR ELEMENT OF FLAGELLAR MOTOR COMPLEX"/>
    <property type="match status" value="1"/>
</dbReference>
<dbReference type="InterPro" id="IPR036465">
    <property type="entry name" value="vWFA_dom_sf"/>
</dbReference>
<evidence type="ECO:0000256" key="1">
    <source>
        <dbReference type="ARBA" id="ARBA00004442"/>
    </source>
</evidence>
<evidence type="ECO:0000256" key="5">
    <source>
        <dbReference type="SAM" id="MobiDB-lite"/>
    </source>
</evidence>
<proteinExistence type="predicted"/>
<protein>
    <submittedName>
        <fullName evidence="7">OmpA family protein</fullName>
    </submittedName>
</protein>
<feature type="domain" description="OmpA-like" evidence="6">
    <location>
        <begin position="739"/>
        <end position="857"/>
    </location>
</feature>
<dbReference type="InterPro" id="IPR036737">
    <property type="entry name" value="OmpA-like_sf"/>
</dbReference>
<dbReference type="SUPFAM" id="SSF53300">
    <property type="entry name" value="vWA-like"/>
    <property type="match status" value="2"/>
</dbReference>
<dbReference type="RefSeq" id="WP_015350867.1">
    <property type="nucleotide sequence ID" value="NC_020126.1"/>
</dbReference>
<dbReference type="Gene3D" id="3.40.50.410">
    <property type="entry name" value="von Willebrand factor, type A domain"/>
    <property type="match status" value="2"/>
</dbReference>
<dbReference type="OrthoDB" id="573842at2"/>
<keyword evidence="8" id="KW-1185">Reference proteome</keyword>
<dbReference type="PATRIC" id="fig|1278073.3.peg.5403"/>
<organism evidence="7 8">
    <name type="scientific">Myxococcus stipitatus (strain DSM 14675 / JCM 12634 / Mx s8)</name>
    <dbReference type="NCBI Taxonomy" id="1278073"/>
    <lineage>
        <taxon>Bacteria</taxon>
        <taxon>Pseudomonadati</taxon>
        <taxon>Myxococcota</taxon>
        <taxon>Myxococcia</taxon>
        <taxon>Myxococcales</taxon>
        <taxon>Cystobacterineae</taxon>
        <taxon>Myxococcaceae</taxon>
        <taxon>Myxococcus</taxon>
    </lineage>
</organism>
<evidence type="ECO:0000313" key="8">
    <source>
        <dbReference type="Proteomes" id="UP000011131"/>
    </source>
</evidence>
<keyword evidence="2 4" id="KW-0472">Membrane</keyword>
<dbReference type="KEGG" id="msd:MYSTI_05332"/>
<dbReference type="PANTHER" id="PTHR30329:SF21">
    <property type="entry name" value="LIPOPROTEIN YIAD-RELATED"/>
    <property type="match status" value="1"/>
</dbReference>
<accession>L7UCI5</accession>
<dbReference type="PRINTS" id="PR01023">
    <property type="entry name" value="NAFLGMOTY"/>
</dbReference>
<dbReference type="eggNOG" id="COG2304">
    <property type="taxonomic scope" value="Bacteria"/>
</dbReference>
<comment type="subcellular location">
    <subcellularLocation>
        <location evidence="1">Cell outer membrane</location>
    </subcellularLocation>
</comment>
<dbReference type="EMBL" id="CP004025">
    <property type="protein sequence ID" value="AGC46611.1"/>
    <property type="molecule type" value="Genomic_DNA"/>
</dbReference>
<dbReference type="Pfam" id="PF00691">
    <property type="entry name" value="OmpA"/>
    <property type="match status" value="1"/>
</dbReference>
<feature type="region of interest" description="Disordered" evidence="5">
    <location>
        <begin position="88"/>
        <end position="118"/>
    </location>
</feature>
<dbReference type="CDD" id="cd07185">
    <property type="entry name" value="OmpA_C-like"/>
    <property type="match status" value="1"/>
</dbReference>
<name>L7UCI5_MYXSD</name>
<reference evidence="7 8" key="1">
    <citation type="journal article" date="2013" name="Genome Announc.">
        <title>Complete genome sequence of Myxococcus stipitatus strain DSM 14675, a fruiting myxobacterium.</title>
        <authorList>
            <person name="Huntley S."/>
            <person name="Kneip S."/>
            <person name="Treuner-Lange A."/>
            <person name="Sogaard-Andersen L."/>
        </authorList>
    </citation>
    <scope>NUCLEOTIDE SEQUENCE [LARGE SCALE GENOMIC DNA]</scope>
    <source>
        <strain evidence="8">DSM 14675 / JCM 12634 / Mx s8</strain>
    </source>
</reference>
<evidence type="ECO:0000256" key="2">
    <source>
        <dbReference type="ARBA" id="ARBA00023136"/>
    </source>
</evidence>
<dbReference type="HOGENOM" id="CLU_330878_0_0_7"/>
<dbReference type="PRINTS" id="PR01021">
    <property type="entry name" value="OMPADOMAIN"/>
</dbReference>
<dbReference type="eggNOG" id="COG2885">
    <property type="taxonomic scope" value="Bacteria"/>
</dbReference>
<dbReference type="InterPro" id="IPR006665">
    <property type="entry name" value="OmpA-like"/>
</dbReference>
<dbReference type="InterPro" id="IPR050330">
    <property type="entry name" value="Bact_OuterMem_StrucFunc"/>
</dbReference>
<dbReference type="Proteomes" id="UP000011131">
    <property type="component" value="Chromosome"/>
</dbReference>
<dbReference type="STRING" id="1278073.MYSTI_05332"/>
<dbReference type="InterPro" id="IPR006664">
    <property type="entry name" value="OMP_bac"/>
</dbReference>
<dbReference type="GO" id="GO:0009279">
    <property type="term" value="C:cell outer membrane"/>
    <property type="evidence" value="ECO:0007669"/>
    <property type="project" value="UniProtKB-SubCell"/>
</dbReference>
<dbReference type="Gene3D" id="3.30.1330.60">
    <property type="entry name" value="OmpA-like domain"/>
    <property type="match status" value="1"/>
</dbReference>
<dbReference type="SUPFAM" id="SSF103088">
    <property type="entry name" value="OmpA-like"/>
    <property type="match status" value="1"/>
</dbReference>
<evidence type="ECO:0000256" key="3">
    <source>
        <dbReference type="ARBA" id="ARBA00023237"/>
    </source>
</evidence>
<gene>
    <name evidence="7" type="ordered locus">MYSTI_05332</name>
</gene>
<dbReference type="AlphaFoldDB" id="L7UCI5"/>
<evidence type="ECO:0000313" key="7">
    <source>
        <dbReference type="EMBL" id="AGC46611.1"/>
    </source>
</evidence>